<dbReference type="AlphaFoldDB" id="A0AAD5R3N7"/>
<reference evidence="1" key="1">
    <citation type="submission" date="2021-06" db="EMBL/GenBank/DDBJ databases">
        <title>Parelaphostrongylus tenuis whole genome reference sequence.</title>
        <authorList>
            <person name="Garwood T.J."/>
            <person name="Larsen P.A."/>
            <person name="Fountain-Jones N.M."/>
            <person name="Garbe J.R."/>
            <person name="Macchietto M.G."/>
            <person name="Kania S.A."/>
            <person name="Gerhold R.W."/>
            <person name="Richards J.E."/>
            <person name="Wolf T.M."/>
        </authorList>
    </citation>
    <scope>NUCLEOTIDE SEQUENCE</scope>
    <source>
        <strain evidence="1">MNPRO001-30</strain>
        <tissue evidence="1">Meninges</tissue>
    </source>
</reference>
<protein>
    <submittedName>
        <fullName evidence="1">Uncharacterized protein</fullName>
    </submittedName>
</protein>
<accession>A0AAD5R3N7</accession>
<evidence type="ECO:0000313" key="1">
    <source>
        <dbReference type="EMBL" id="KAJ1369028.1"/>
    </source>
</evidence>
<gene>
    <name evidence="1" type="ORF">KIN20_030406</name>
</gene>
<evidence type="ECO:0000313" key="2">
    <source>
        <dbReference type="Proteomes" id="UP001196413"/>
    </source>
</evidence>
<dbReference type="Proteomes" id="UP001196413">
    <property type="component" value="Unassembled WGS sequence"/>
</dbReference>
<dbReference type="EMBL" id="JAHQIW010006392">
    <property type="protein sequence ID" value="KAJ1369028.1"/>
    <property type="molecule type" value="Genomic_DNA"/>
</dbReference>
<organism evidence="1 2">
    <name type="scientific">Parelaphostrongylus tenuis</name>
    <name type="common">Meningeal worm</name>
    <dbReference type="NCBI Taxonomy" id="148309"/>
    <lineage>
        <taxon>Eukaryota</taxon>
        <taxon>Metazoa</taxon>
        <taxon>Ecdysozoa</taxon>
        <taxon>Nematoda</taxon>
        <taxon>Chromadorea</taxon>
        <taxon>Rhabditida</taxon>
        <taxon>Rhabditina</taxon>
        <taxon>Rhabditomorpha</taxon>
        <taxon>Strongyloidea</taxon>
        <taxon>Metastrongylidae</taxon>
        <taxon>Parelaphostrongylus</taxon>
    </lineage>
</organism>
<name>A0AAD5R3N7_PARTN</name>
<proteinExistence type="predicted"/>
<comment type="caution">
    <text evidence="1">The sequence shown here is derived from an EMBL/GenBank/DDBJ whole genome shotgun (WGS) entry which is preliminary data.</text>
</comment>
<keyword evidence="2" id="KW-1185">Reference proteome</keyword>
<sequence length="55" mass="6170">MVRKKVESSQHALFIELKRGKTAKKRTCNVFREICGPPQGSEEYGSDYLSGHSAN</sequence>